<proteinExistence type="evidence at protein level"/>
<dbReference type="InterPro" id="IPR011993">
    <property type="entry name" value="PH-like_dom_sf"/>
</dbReference>
<dbReference type="MassIVE" id="A0A2R8Y622"/>
<dbReference type="SMR" id="A0A2R8Y622"/>
<sequence>MALIMEPVSKWSPSQVVDWMKGLDDCLQQYIKNFEREKISGDQLLRITHQELEDLGVSRIGHQELILEAVDLLCALNYGLETENLKTLSHKLNASAKNLQNFITGRRRSGHYDGRTSRKLPNDFLTSVVDLIGAAKSLLAWLDRSPFAAVTDYSVTRNNVIQLCLELTTIVQQDCTVYETENKILHVCKTLSGVCDHIISLSSDPLVSQSAHLEVIQLANIKPSEGLGMYIKSTYDGLHVITGTTENSPADRCKKIHAGDEVIQVNHQTVPLIPRSPTSSVATPSSTISTPTKRDSSALQDLYIPPPPAEPYIPRDEKGNLPCEDLRGHMVGKPVHKGSESPNSFLDQEYRKRFNIVEEDTVLYCYEYEKGRSSSQGRRESTPTYENSLLRYMSNEKIAQEEYMFQRNSKKDTGKKSKKKGDKSNSPTHYSLLPSLQMDALRQDIMGTPVPETTLYHTFQQSSLQHKSKKKNKGPIAGKSKRRISCKDLGRGDCEGWLWKKKDAKSYFSQKWKKYWFVLKDASLYWYINEEDEKAEGFISLPEFKIDRASECRKKYAFKACHPKIKSFYFAAEHLDDMNRWLNRINMLTAGYAERERIKQEQDYWSESDKEEADTPSTPKQDSPPPPYDTYPRPPSMSCASPYVEAKHSRLSSTETSQSQSSHEEFRQEVTGSSAVSPIRKTASQRRSWQDLIETPLTSSGLHYLQTLPLEDSVFSDSAAISPEHRRQSTLPTQKCHLQDHYGPYPLAESERMQVLNGNGGKPRSFTLPRDSGFNHCCLNAPVSACDPQDDVQPPEVEEEEEEEEEEGEAAGENIGEKS</sequence>
<dbReference type="SUPFAM" id="SSF50729">
    <property type="entry name" value="PH domain-like"/>
    <property type="match status" value="1"/>
</dbReference>
<evidence type="ECO:0000259" key="5">
    <source>
        <dbReference type="PROSITE" id="PS50105"/>
    </source>
</evidence>
<dbReference type="Pfam" id="PF10534">
    <property type="entry name" value="CRIC_ras_sig"/>
    <property type="match status" value="1"/>
</dbReference>
<dbReference type="Pfam" id="PF06663">
    <property type="entry name" value="CNK2_3_dom"/>
    <property type="match status" value="1"/>
</dbReference>
<dbReference type="EMBL" id="AL928874">
    <property type="status" value="NOT_ANNOTATED_CDS"/>
    <property type="molecule type" value="Genomic_DNA"/>
</dbReference>
<dbReference type="Gene3D" id="1.10.150.50">
    <property type="entry name" value="Transcription Factor, Ets-1"/>
    <property type="match status" value="1"/>
</dbReference>
<dbReference type="CDD" id="cd01260">
    <property type="entry name" value="PH_CNK_mammalian-like"/>
    <property type="match status" value="1"/>
</dbReference>
<feature type="compositionally biased region" description="Basic residues" evidence="3">
    <location>
        <begin position="466"/>
        <end position="479"/>
    </location>
</feature>
<dbReference type="GO" id="GO:0005737">
    <property type="term" value="C:cytoplasm"/>
    <property type="evidence" value="ECO:0007669"/>
    <property type="project" value="InterPro"/>
</dbReference>
<reference evidence="12" key="4">
    <citation type="journal article" date="2009" name="Sci. Signal.">
        <title>Quantitative phosphoproteomic analysis of T cell receptor signaling reveals system-wide modulation of protein-protein interactions.</title>
        <authorList>
            <person name="Mayya V."/>
            <person name="Lundgren D.H."/>
            <person name="Hwang S.I."/>
            <person name="Rezaul K."/>
            <person name="Wu L."/>
            <person name="Eng J.K."/>
            <person name="Rodionov V."/>
            <person name="Han D.K."/>
        </authorList>
    </citation>
    <scope>IDENTIFICATION BY MASS SPECTROMETRY [LARGE SCALE ANALYSIS]</scope>
</reference>
<protein>
    <submittedName>
        <fullName evidence="8">Connector enhancer of kinase suppressor of Ras 2</fullName>
    </submittedName>
</protein>
<feature type="compositionally biased region" description="Acidic residues" evidence="3">
    <location>
        <begin position="796"/>
        <end position="810"/>
    </location>
</feature>
<reference evidence="13" key="5">
    <citation type="journal article" date="2014" name="J. Proteomics">
        <title>An enzyme assisted RP-RPLC approach for in-depth analysis of human liver phosphoproteome.</title>
        <authorList>
            <person name="Bian Y."/>
            <person name="Song C."/>
            <person name="Cheng K."/>
            <person name="Dong M."/>
            <person name="Wang F."/>
            <person name="Huang J."/>
            <person name="Sun D."/>
            <person name="Wang L."/>
            <person name="Ye M."/>
            <person name="Zou H."/>
        </authorList>
    </citation>
    <scope>IDENTIFICATION BY MASS SPECTROMETRY [LARGE SCALE ANALYSIS]</scope>
</reference>
<evidence type="ECO:0007829" key="11">
    <source>
        <dbReference type="ProteomicsDB" id="A0A2R8Y622"/>
    </source>
</evidence>
<dbReference type="FunFam" id="2.30.42.10:FF:000060">
    <property type="entry name" value="Connector enhancer of kinase suppressor of Ras 2"/>
    <property type="match status" value="1"/>
</dbReference>
<dbReference type="ExpressionAtlas" id="A0A2R8Y622">
    <property type="expression patterns" value="baseline and differential"/>
</dbReference>
<dbReference type="FunFam" id="1.10.150.50:FF:000019">
    <property type="entry name" value="Connector enhancer of kinase suppressor of Ras 2"/>
    <property type="match status" value="1"/>
</dbReference>
<dbReference type="PANTHER" id="PTHR12844:SF21">
    <property type="entry name" value="CONNECTOR ENHANCER OF KINASE SUPPRESSOR OF RAS 2"/>
    <property type="match status" value="1"/>
</dbReference>
<name>A0A2R8Y622_HUMAN</name>
<feature type="region of interest" description="Disordered" evidence="3">
    <location>
        <begin position="783"/>
        <end position="819"/>
    </location>
</feature>
<dbReference type="PROSITE" id="PS50106">
    <property type="entry name" value="PDZ"/>
    <property type="match status" value="1"/>
</dbReference>
<keyword evidence="2" id="KW-0597">Phosphoprotein</keyword>
<dbReference type="CTD" id="22866"/>
<feature type="compositionally biased region" description="Low complexity" evidence="3">
    <location>
        <begin position="275"/>
        <end position="291"/>
    </location>
</feature>
<dbReference type="ChiTaRS" id="CNKSR2">
    <property type="organism name" value="human"/>
</dbReference>
<evidence type="ECO:0000313" key="8">
    <source>
        <dbReference type="Ensembl" id="ENSP00000494906.1"/>
    </source>
</evidence>
<dbReference type="GeneTree" id="ENSGT00940000156709"/>
<dbReference type="Bgee" id="ENSG00000149970">
    <property type="expression patterns" value="Expressed in Brodmann (1909) area 23 and 149 other cell types or tissues"/>
</dbReference>
<dbReference type="DisGeNET" id="22866"/>
<dbReference type="SUPFAM" id="SSF47769">
    <property type="entry name" value="SAM/Pointed domain"/>
    <property type="match status" value="1"/>
</dbReference>
<evidence type="ECO:0000259" key="6">
    <source>
        <dbReference type="PROSITE" id="PS50106"/>
    </source>
</evidence>
<dbReference type="AlphaFoldDB" id="A0A2R8Y622"/>
<dbReference type="Pfam" id="PF00169">
    <property type="entry name" value="PH"/>
    <property type="match status" value="1"/>
</dbReference>
<dbReference type="FunFam" id="2.30.29.30:FF:000092">
    <property type="entry name" value="Connector enhancer of kinase suppressor of Ras 2"/>
    <property type="match status" value="1"/>
</dbReference>
<dbReference type="VEuPathDB" id="HostDB:ENSG00000149970"/>
<dbReference type="InterPro" id="IPR013761">
    <property type="entry name" value="SAM/pointed_sf"/>
</dbReference>
<dbReference type="EMBL" id="AL807781">
    <property type="status" value="NOT_ANNOTATED_CDS"/>
    <property type="molecule type" value="Genomic_DNA"/>
</dbReference>
<feature type="region of interest" description="Disordered" evidence="3">
    <location>
        <begin position="402"/>
        <end position="431"/>
    </location>
</feature>
<feature type="compositionally biased region" description="Acidic residues" evidence="3">
    <location>
        <begin position="604"/>
        <end position="614"/>
    </location>
</feature>
<dbReference type="CDD" id="cd09511">
    <property type="entry name" value="SAM_CNK1_2_3-suppressor"/>
    <property type="match status" value="1"/>
</dbReference>
<dbReference type="InterPro" id="IPR017874">
    <property type="entry name" value="CRIC_domain"/>
</dbReference>
<dbReference type="SMART" id="SM00454">
    <property type="entry name" value="SAM"/>
    <property type="match status" value="1"/>
</dbReference>
<dbReference type="InterPro" id="IPR001849">
    <property type="entry name" value="PH_domain"/>
</dbReference>
<feature type="region of interest" description="Disordered" evidence="3">
    <location>
        <begin position="460"/>
        <end position="479"/>
    </location>
</feature>
<dbReference type="InterPro" id="IPR036034">
    <property type="entry name" value="PDZ_sf"/>
</dbReference>
<evidence type="ECO:0007829" key="13">
    <source>
        <dbReference type="PubMed" id="24275569"/>
    </source>
</evidence>
<reference evidence="8 9" key="3">
    <citation type="journal article" date="2005" name="Nature">
        <title>The DNA sequence of the human X chromosome.</title>
        <authorList>
            <person name="Ross M.T."/>
            <person name="Grafham D.V."/>
            <person name="Coffey A.J."/>
            <person name="Scherer S."/>
            <person name="McLay K."/>
            <person name="Muzny D."/>
            <person name="Platzer M."/>
            <person name="Howell G.R."/>
            <person name="Burrows C."/>
            <person name="Bird C.P."/>
            <person name="Frankish A."/>
            <person name="Lovell F.L."/>
            <person name="Howe K.L."/>
            <person name="Ashurst J.L."/>
            <person name="Fulton R.S."/>
            <person name="Sudbrak R."/>
            <person name="Wen G."/>
            <person name="Jones M.C."/>
            <person name="Hurles M.E."/>
            <person name="Andrews T.D."/>
            <person name="Scott C.E."/>
            <person name="Searle S."/>
            <person name="Ramser J."/>
            <person name="Whittaker A."/>
            <person name="Deadman R."/>
            <person name="Carter N.P."/>
            <person name="Hunt S.E."/>
            <person name="Chen R."/>
            <person name="Cree A."/>
            <person name="Gunaratne P."/>
            <person name="Havlak P."/>
            <person name="Hodgson A."/>
            <person name="Metzker M.L."/>
            <person name="Richards S."/>
            <person name="Scott G."/>
            <person name="Steffen D."/>
            <person name="Sodergren E."/>
            <person name="Wheeler D.A."/>
            <person name="Worley K.C."/>
            <person name="Ainscough R."/>
            <person name="Ambrose K.D."/>
            <person name="Ansari-Lari M.A."/>
            <person name="Aradhya S."/>
            <person name="Ashwell R.I."/>
            <person name="Babbage A.K."/>
            <person name="Bagguley C.L."/>
            <person name="Ballabio A."/>
            <person name="Banerjee R."/>
            <person name="Barker G.E."/>
            <person name="Barlow K.F."/>
            <person name="Barrett I.P."/>
            <person name="Bates K.N."/>
            <person name="Beare D.M."/>
            <person name="Beasley H."/>
            <person name="Beasley O."/>
            <person name="Beck A."/>
            <person name="Bethel G."/>
            <person name="Blechschmidt K."/>
            <person name="Brady N."/>
            <person name="Bray-Allen S."/>
            <person name="Bridgeman A.M."/>
            <person name="Brown A.J."/>
            <person name="Brown M.J."/>
            <person name="Bonnin D."/>
            <person name="Bruford E.A."/>
            <person name="Buhay C."/>
            <person name="Burch P."/>
            <person name="Burford D."/>
            <person name="Burgess J."/>
            <person name="Burrill W."/>
            <person name="Burton J."/>
            <person name="Bye J.M."/>
            <person name="Carder C."/>
            <person name="Carrel L."/>
            <person name="Chako J."/>
            <person name="Chapman J.C."/>
            <person name="Chavez D."/>
            <person name="Chen E."/>
            <person name="Chen G."/>
            <person name="Chen Y."/>
            <person name="Chen Z."/>
            <person name="Chinault C."/>
            <person name="Ciccodicola A."/>
            <person name="Clark S.Y."/>
            <person name="Clarke G."/>
            <person name="Clee C.M."/>
            <person name="Clegg S."/>
            <person name="Clerc-Blankenburg K."/>
            <person name="Clifford K."/>
            <person name="Cobley V."/>
            <person name="Cole C.G."/>
            <person name="Conquer J.S."/>
            <person name="Corby N."/>
            <person name="Connor R.E."/>
            <person name="David R."/>
            <person name="Davies J."/>
            <person name="Davis C."/>
            <person name="Davis J."/>
            <person name="Delgado O."/>
            <person name="Deshazo D."/>
            <person name="Dhami P."/>
            <person name="Ding Y."/>
            <person name="Dinh H."/>
            <person name="Dodsworth S."/>
            <person name="Draper H."/>
            <person name="Dugan-Rocha S."/>
            <person name="Dunham A."/>
            <person name="Dunn M."/>
            <person name="Durbin K.J."/>
            <person name="Dutta I."/>
            <person name="Eades T."/>
            <person name="Ellwood M."/>
            <person name="Emery-Cohen A."/>
            <person name="Errington H."/>
            <person name="Evans K.L."/>
            <person name="Faulkner L."/>
            <person name="Francis F."/>
            <person name="Frankland J."/>
            <person name="Fraser A.E."/>
            <person name="Galgoczy P."/>
            <person name="Gilbert J."/>
            <person name="Gill R."/>
            <person name="Glockner G."/>
            <person name="Gregory S.G."/>
            <person name="Gribble S."/>
            <person name="Griffiths C."/>
            <person name="Grocock R."/>
            <person name="Gu Y."/>
            <person name="Gwilliam R."/>
            <person name="Hamilton C."/>
            <person name="Hart E.A."/>
            <person name="Hawes A."/>
            <person name="Heath P.D."/>
            <person name="Heitmann K."/>
            <person name="Hennig S."/>
            <person name="Hernandez J."/>
            <person name="Hinzmann B."/>
            <person name="Ho S."/>
            <person name="Hoffs M."/>
            <person name="Howden P.J."/>
            <person name="Huckle E.J."/>
            <person name="Hume J."/>
            <person name="Hunt P.J."/>
            <person name="Hunt A.R."/>
            <person name="Isherwood J."/>
            <person name="Jacob L."/>
            <person name="Johnson D."/>
            <person name="Jones S."/>
            <person name="de Jong P.J."/>
            <person name="Joseph S.S."/>
            <person name="Keenan S."/>
            <person name="Kelly S."/>
            <person name="Kershaw J.K."/>
            <person name="Khan Z."/>
            <person name="Kioschis P."/>
            <person name="Klages S."/>
            <person name="Knights A.J."/>
            <person name="Kosiura A."/>
            <person name="Kovar-Smith C."/>
            <person name="Laird G.K."/>
            <person name="Langford C."/>
            <person name="Lawlor S."/>
            <person name="Leversha M."/>
            <person name="Lewis L."/>
            <person name="Liu W."/>
            <person name="Lloyd C."/>
            <person name="Lloyd D.M."/>
            <person name="Loulseged H."/>
            <person name="Loveland J.E."/>
            <person name="Lovell J.D."/>
            <person name="Lozado R."/>
            <person name="Lu J."/>
            <person name="Lyne R."/>
            <person name="Ma J."/>
            <person name="Maheshwari M."/>
            <person name="Matthews L.H."/>
            <person name="McDowall J."/>
            <person name="McLaren S."/>
            <person name="McMurray A."/>
            <person name="Meidl P."/>
            <person name="Meitinger T."/>
            <person name="Milne S."/>
            <person name="Miner G."/>
            <person name="Mistry S.L."/>
            <person name="Morgan M."/>
            <person name="Morris S."/>
            <person name="Muller I."/>
            <person name="Mullikin J.C."/>
            <person name="Nguyen N."/>
            <person name="Nordsiek G."/>
            <person name="Nyakatura G."/>
            <person name="O'Dell C.N."/>
            <person name="Okwuonu G."/>
            <person name="Palmer S."/>
            <person name="Pandian R."/>
            <person name="Parker D."/>
            <person name="Parrish J."/>
            <person name="Pasternak S."/>
            <person name="Patel D."/>
            <person name="Pearce A.V."/>
            <person name="Pearson D.M."/>
            <person name="Pelan S.E."/>
            <person name="Perez L."/>
            <person name="Porter K.M."/>
            <person name="Ramsey Y."/>
            <person name="Reichwald K."/>
            <person name="Rhodes S."/>
            <person name="Ridler K.A."/>
            <person name="Schlessinger D."/>
            <person name="Schueler M.G."/>
            <person name="Sehra H.K."/>
            <person name="Shaw-Smith C."/>
            <person name="Shen H."/>
            <person name="Sheridan E.M."/>
            <person name="Shownkeen R."/>
            <person name="Skuce C.D."/>
            <person name="Smith M.L."/>
            <person name="Sotheran E.C."/>
            <person name="Steingruber H.E."/>
            <person name="Steward C.A."/>
            <person name="Storey R."/>
            <person name="Swann R.M."/>
            <person name="Swarbreck D."/>
            <person name="Tabor P.E."/>
            <person name="Taudien S."/>
            <person name="Taylor T."/>
            <person name="Teague B."/>
            <person name="Thomas K."/>
            <person name="Thorpe A."/>
            <person name="Timms K."/>
            <person name="Tracey A."/>
            <person name="Trevanion S."/>
            <person name="Tromans A.C."/>
            <person name="d'Urso M."/>
            <person name="Verduzco D."/>
            <person name="Villasana D."/>
            <person name="Waldron L."/>
            <person name="Wall M."/>
            <person name="Wang Q."/>
            <person name="Warren J."/>
            <person name="Warry G.L."/>
            <person name="Wei X."/>
            <person name="West A."/>
            <person name="Whitehead S.L."/>
            <person name="Whiteley M.N."/>
            <person name="Wilkinson J.E."/>
            <person name="Willey D.L."/>
            <person name="Williams G."/>
            <person name="Williams L."/>
            <person name="Williamson A."/>
            <person name="Williamson H."/>
            <person name="Wilming L."/>
            <person name="Woodmansey R.L."/>
            <person name="Wray P.W."/>
            <person name="Yen J."/>
            <person name="Zhang J."/>
            <person name="Zhou J."/>
            <person name="Zoghbi H."/>
            <person name="Zorilla S."/>
            <person name="Buck D."/>
            <person name="Reinhardt R."/>
            <person name="Poustka A."/>
            <person name="Rosenthal A."/>
            <person name="Lehrach H."/>
            <person name="Meindl A."/>
            <person name="Minx P.J."/>
            <person name="Hillier L.W."/>
            <person name="Willard H.F."/>
            <person name="Wilson R.K."/>
            <person name="Waterston R.H."/>
            <person name="Rice C.M."/>
            <person name="Vaudin M."/>
            <person name="Coulson A."/>
            <person name="Nelson D.L."/>
            <person name="Weinstock G."/>
            <person name="Sulston J.E."/>
            <person name="Durbin R."/>
            <person name="Hubbard T."/>
            <person name="Gibbs R.A."/>
            <person name="Beck S."/>
            <person name="Rogers J."/>
            <person name="Bentley D.R."/>
        </authorList>
    </citation>
    <scope>NUCLEOTIDE SEQUENCE [LARGE SCALE GENOMIC DNA]</scope>
</reference>
<dbReference type="InterPro" id="IPR001660">
    <property type="entry name" value="SAM"/>
</dbReference>
<dbReference type="Gene3D" id="2.30.29.30">
    <property type="entry name" value="Pleckstrin-homology domain (PH domain)/Phosphotyrosine-binding domain (PTB)"/>
    <property type="match status" value="1"/>
</dbReference>
<evidence type="ECO:0000313" key="9">
    <source>
        <dbReference type="Proteomes" id="UP000005640"/>
    </source>
</evidence>
<dbReference type="OrthoDB" id="74412at2759"/>
<feature type="region of interest" description="Disordered" evidence="3">
    <location>
        <begin position="273"/>
        <end position="300"/>
    </location>
</feature>
<comment type="similarity">
    <text evidence="1">Belongs to the CNKSR family.</text>
</comment>
<evidence type="ECO:0000256" key="2">
    <source>
        <dbReference type="ARBA" id="ARBA00022553"/>
    </source>
</evidence>
<evidence type="ECO:0000259" key="7">
    <source>
        <dbReference type="PROSITE" id="PS51290"/>
    </source>
</evidence>
<dbReference type="Ensembl" id="ENST00000645791.1">
    <property type="protein sequence ID" value="ENSP00000494906.1"/>
    <property type="gene ID" value="ENSG00000149970.16"/>
</dbReference>
<feature type="compositionally biased region" description="Low complexity" evidence="3">
    <location>
        <begin position="651"/>
        <end position="661"/>
    </location>
</feature>
<dbReference type="EMBL" id="AL772392">
    <property type="status" value="NOT_ANNOTATED_CDS"/>
    <property type="molecule type" value="Genomic_DNA"/>
</dbReference>
<dbReference type="Proteomes" id="UP000005640">
    <property type="component" value="Chromosome X"/>
</dbReference>
<reference evidence="8" key="7">
    <citation type="submission" date="2025-09" db="UniProtKB">
        <authorList>
            <consortium name="Ensembl"/>
        </authorList>
    </citation>
    <scope>IDENTIFICATION</scope>
</reference>
<organism evidence="8 9">
    <name type="scientific">Homo sapiens</name>
    <name type="common">Human</name>
    <dbReference type="NCBI Taxonomy" id="9606"/>
    <lineage>
        <taxon>Eukaryota</taxon>
        <taxon>Metazoa</taxon>
        <taxon>Chordata</taxon>
        <taxon>Craniata</taxon>
        <taxon>Vertebrata</taxon>
        <taxon>Euteleostomi</taxon>
        <taxon>Mammalia</taxon>
        <taxon>Eutheria</taxon>
        <taxon>Euarchontoglires</taxon>
        <taxon>Primates</taxon>
        <taxon>Haplorrhini</taxon>
        <taxon>Catarrhini</taxon>
        <taxon>Hominidae</taxon>
        <taxon>Homo</taxon>
    </lineage>
</organism>
<dbReference type="HGNC" id="HGNC:19701">
    <property type="gene designation" value="CNKSR2"/>
</dbReference>
<dbReference type="InterPro" id="IPR049628">
    <property type="entry name" value="CNK1-3_SAM"/>
</dbReference>
<gene>
    <name evidence="8" type="primary">CNKSR2</name>
</gene>
<evidence type="ECO:0000256" key="3">
    <source>
        <dbReference type="SAM" id="MobiDB-lite"/>
    </source>
</evidence>
<evidence type="ECO:0007829" key="12">
    <source>
        <dbReference type="PubMed" id="19690332"/>
    </source>
</evidence>
<feature type="region of interest" description="Disordered" evidence="3">
    <location>
        <begin position="603"/>
        <end position="687"/>
    </location>
</feature>
<feature type="domain" description="PDZ" evidence="6">
    <location>
        <begin position="215"/>
        <end position="270"/>
    </location>
</feature>
<dbReference type="InterPro" id="IPR010599">
    <property type="entry name" value="CNK2/3_dom"/>
</dbReference>
<dbReference type="Gene3D" id="2.30.42.10">
    <property type="match status" value="1"/>
</dbReference>
<accession>A0A2R8Y622</accession>
<reference evidence="8 9" key="1">
    <citation type="journal article" date="2001" name="Nature">
        <title>Initial sequencing and analysis of the human genome.</title>
        <authorList>
            <consortium name="International Human Genome Sequencing Consortium"/>
            <person name="Lander E.S."/>
            <person name="Linton L.M."/>
            <person name="Birren B."/>
            <person name="Nusbaum C."/>
            <person name="Zody M.C."/>
            <person name="Baldwin J."/>
            <person name="Devon K."/>
            <person name="Dewar K."/>
            <person name="Doyle M."/>
            <person name="FitzHugh W."/>
            <person name="Funke R."/>
            <person name="Gage D."/>
            <person name="Harris K."/>
            <person name="Heaford A."/>
            <person name="Howland J."/>
            <person name="Kann L."/>
            <person name="Lehoczky J."/>
            <person name="LeVine R."/>
            <person name="McEwan P."/>
            <person name="McKernan K."/>
            <person name="Meldrim J."/>
            <person name="Mesirov J.P."/>
            <person name="Miranda C."/>
            <person name="Morris W."/>
            <person name="Naylor J."/>
            <person name="Raymond C."/>
            <person name="Rosetti M."/>
            <person name="Santos R."/>
            <person name="Sheridan A."/>
            <person name="Sougnez C."/>
            <person name="Stange-Thomann N."/>
            <person name="Stojanovic N."/>
            <person name="Subramanian A."/>
            <person name="Wyman D."/>
            <person name="Rogers J."/>
            <person name="Sulston J."/>
            <person name="Ainscough R."/>
            <person name="Beck S."/>
            <person name="Bentley D."/>
            <person name="Burton J."/>
            <person name="Clee C."/>
            <person name="Carter N."/>
            <person name="Coulson A."/>
            <person name="Deadman R."/>
            <person name="Deloukas P."/>
            <person name="Dunham A."/>
            <person name="Dunham I."/>
            <person name="Durbin R."/>
            <person name="French L."/>
            <person name="Grafham D."/>
            <person name="Gregory S."/>
            <person name="Hubbard T."/>
            <person name="Humphray S."/>
            <person name="Hunt A."/>
            <person name="Jones M."/>
            <person name="Lloyd C."/>
            <person name="McMurray A."/>
            <person name="Matthews L."/>
            <person name="Mercer S."/>
            <person name="Milne S."/>
            <person name="Mullikin J.C."/>
            <person name="Mungall A."/>
            <person name="Plumb R."/>
            <person name="Ross M."/>
            <person name="Shownkeen R."/>
            <person name="Sims S."/>
            <person name="Waterston R.H."/>
            <person name="Wilson R.K."/>
            <person name="Hillier L.W."/>
            <person name="McPherson J.D."/>
            <person name="Marra M.A."/>
            <person name="Mardis E.R."/>
            <person name="Fulton L.A."/>
            <person name="Chinwalla A.T."/>
            <person name="Pepin K.H."/>
            <person name="Gish W.R."/>
            <person name="Chissoe S.L."/>
            <person name="Wendl M.C."/>
            <person name="Delehaunty K.D."/>
            <person name="Miner T.L."/>
            <person name="Delehaunty A."/>
            <person name="Kramer J.B."/>
            <person name="Cook L.L."/>
            <person name="Fulton R.S."/>
            <person name="Johnson D.L."/>
            <person name="Minx P.J."/>
            <person name="Clifton S.W."/>
            <person name="Hawkins T."/>
            <person name="Branscomb E."/>
            <person name="Predki P."/>
            <person name="Richardson P."/>
            <person name="Wenning S."/>
            <person name="Slezak T."/>
            <person name="Doggett N."/>
            <person name="Cheng J.F."/>
            <person name="Olsen A."/>
            <person name="Lucas S."/>
            <person name="Elkin C."/>
            <person name="Uberbacher E."/>
            <person name="Frazier M."/>
            <person name="Gibbs R.A."/>
            <person name="Muzny D.M."/>
            <person name="Scherer S.E."/>
            <person name="Bouck J.B."/>
            <person name="Sodergren E.J."/>
            <person name="Worley K.C."/>
            <person name="Rives C.M."/>
            <person name="Gorrell J.H."/>
            <person name="Metzker M.L."/>
            <person name="Naylor S.L."/>
            <person name="Kucherlapati R.S."/>
            <person name="Nelson D.L."/>
            <person name="Weinstock G.M."/>
            <person name="Sakaki Y."/>
            <person name="Fujiyama A."/>
            <person name="Hattori M."/>
            <person name="Yada T."/>
            <person name="Toyoda A."/>
            <person name="Itoh T."/>
            <person name="Kawagoe C."/>
            <person name="Watanabe H."/>
            <person name="Totoki Y."/>
            <person name="Taylor T."/>
            <person name="Weissenbach J."/>
            <person name="Heilig R."/>
            <person name="Saurin W."/>
            <person name="Artiguenave F."/>
            <person name="Brottier P."/>
            <person name="Bruls T."/>
            <person name="Pelletier E."/>
            <person name="Robert C."/>
            <person name="Wincker P."/>
            <person name="Smith D.R."/>
            <person name="Doucette-Stamm L."/>
            <person name="Rubenfield M."/>
            <person name="Weinstock K."/>
            <person name="Lee H.M."/>
            <person name="Dubois J."/>
            <person name="Rosenthal A."/>
            <person name="Platzer M."/>
            <person name="Nyakatura G."/>
            <person name="Taudien S."/>
            <person name="Rump A."/>
            <person name="Yang H."/>
            <person name="Yu J."/>
            <person name="Wang J."/>
            <person name="Huang G."/>
            <person name="Gu J."/>
            <person name="Hood L."/>
            <person name="Rowen L."/>
            <person name="Madan A."/>
            <person name="Qin S."/>
            <person name="Davis R.W."/>
            <person name="Federspiel N.A."/>
            <person name="Abola A.P."/>
            <person name="Proctor M.J."/>
            <person name="Myers R.M."/>
            <person name="Schmutz J."/>
            <person name="Dickson M."/>
            <person name="Grimwood J."/>
            <person name="Cox D.R."/>
            <person name="Olson M.V."/>
            <person name="Kaul R."/>
            <person name="Raymond C."/>
            <person name="Shimizu N."/>
            <person name="Kawasaki K."/>
            <person name="Minoshima S."/>
            <person name="Evans G.A."/>
            <person name="Athanasiou M."/>
            <person name="Schultz R."/>
            <person name="Roe B.A."/>
            <person name="Chen F."/>
            <person name="Pan H."/>
            <person name="Ramser J."/>
            <person name="Lehrach H."/>
            <person name="Reinhardt R."/>
            <person name="McCombie W.R."/>
            <person name="de la Bastide M."/>
            <person name="Dedhia N."/>
            <person name="Blocker H."/>
            <person name="Hornischer K."/>
            <person name="Nordsiek G."/>
            <person name="Agarwala R."/>
            <person name="Aravind L."/>
            <person name="Bailey J.A."/>
            <person name="Bateman A."/>
            <person name="Batzoglou S."/>
            <person name="Birney E."/>
            <person name="Bork P."/>
            <person name="Brown D.G."/>
            <person name="Burge C.B."/>
            <person name="Cerutti L."/>
            <person name="Chen H.C."/>
            <person name="Church D."/>
            <person name="Clamp M."/>
            <person name="Copley R.R."/>
            <person name="Doerks T."/>
            <person name="Eddy S.R."/>
            <person name="Eichler E.E."/>
            <person name="Furey T.S."/>
            <person name="Galagan J."/>
            <person name="Gilbert J.G."/>
            <person name="Harmon C."/>
            <person name="Hayashizaki Y."/>
            <person name="Haussler D."/>
            <person name="Hermjakob H."/>
            <person name="Hokamp K."/>
            <person name="Jang W."/>
            <person name="Johnson L.S."/>
            <person name="Jones T.A."/>
            <person name="Kasif S."/>
            <person name="Kaspryzk A."/>
            <person name="Kennedy S."/>
            <person name="Kent W.J."/>
            <person name="Kitts P."/>
            <person name="Koonin E.V."/>
            <person name="Korf I."/>
            <person name="Kulp D."/>
            <person name="Lancet D."/>
            <person name="Lowe T.M."/>
            <person name="McLysaght A."/>
            <person name="Mikkelsen T."/>
            <person name="Moran J.V."/>
            <person name="Mulder N."/>
            <person name="Pollara V.J."/>
            <person name="Ponting C.P."/>
            <person name="Schuler G."/>
            <person name="Schultz J."/>
            <person name="Slater G."/>
            <person name="Smit A.F."/>
            <person name="Stupka E."/>
            <person name="Szustakowski J."/>
            <person name="Thierry-Mieg D."/>
            <person name="Thierry-Mieg J."/>
            <person name="Wagner L."/>
            <person name="Wallis J."/>
            <person name="Wheeler R."/>
            <person name="Williams A."/>
            <person name="Wolf Y.I."/>
            <person name="Wolfe K.H."/>
            <person name="Yang S.P."/>
            <person name="Yeh R.F."/>
            <person name="Collins F."/>
            <person name="Guyer M.S."/>
            <person name="Peterson J."/>
            <person name="Felsenfeld A."/>
            <person name="Wetterstrand K.A."/>
            <person name="Patrinos A."/>
            <person name="Morgan M.J."/>
            <person name="de Jong P."/>
            <person name="Catanese J.J."/>
            <person name="Osoegawa K."/>
            <person name="Shizuya H."/>
            <person name="Choi S."/>
            <person name="Chen Y.J."/>
        </authorList>
    </citation>
    <scope>NUCLEOTIDE SEQUENCE [LARGE SCALE GENOMIC DNA]</scope>
</reference>
<dbReference type="DNASU" id="22866"/>
<dbReference type="InterPro" id="IPR001478">
    <property type="entry name" value="PDZ"/>
</dbReference>
<dbReference type="GeneID" id="22866"/>
<dbReference type="PROSITE" id="PS50105">
    <property type="entry name" value="SAM_DOMAIN"/>
    <property type="match status" value="1"/>
</dbReference>
<reference evidence="8 9" key="2">
    <citation type="journal article" date="2004" name="Nature">
        <title>Finishing the euchromatic sequence of the human genome.</title>
        <authorList>
            <consortium name="International Human Genome Sequencing Consortium"/>
        </authorList>
    </citation>
    <scope>NUCLEOTIDE SEQUENCE [LARGE SCALE GENOMIC DNA]</scope>
</reference>
<keyword evidence="9" id="KW-1185">Reference proteome</keyword>
<feature type="domain" description="PH" evidence="4">
    <location>
        <begin position="491"/>
        <end position="590"/>
    </location>
</feature>
<dbReference type="InterPro" id="IPR051566">
    <property type="entry name" value="CNKSR"/>
</dbReference>
<evidence type="ECO:0000259" key="4">
    <source>
        <dbReference type="PROSITE" id="PS50003"/>
    </source>
</evidence>
<dbReference type="PANTHER" id="PTHR12844">
    <property type="entry name" value="CONNECTOR ENCHANCER OF KINASE SUPPRESSOR OF RAS"/>
    <property type="match status" value="1"/>
</dbReference>
<dbReference type="Antibodypedia" id="456">
    <property type="antibodies" value="108 antibodies from 18 providers"/>
</dbReference>
<feature type="domain" description="SAM" evidence="5">
    <location>
        <begin position="11"/>
        <end position="76"/>
    </location>
</feature>
<evidence type="ECO:0007829" key="10">
    <source>
        <dbReference type="PeptideAtlas" id="A0A2R8Y622"/>
    </source>
</evidence>
<dbReference type="OpenTargets" id="ENSG00000149970"/>
<reference evidence="8" key="6">
    <citation type="submission" date="2025-08" db="UniProtKB">
        <authorList>
            <consortium name="Ensembl"/>
        </authorList>
    </citation>
    <scope>IDENTIFICATION</scope>
</reference>
<dbReference type="SUPFAM" id="SSF50156">
    <property type="entry name" value="PDZ domain-like"/>
    <property type="match status" value="1"/>
</dbReference>
<dbReference type="GO" id="GO:0016020">
    <property type="term" value="C:membrane"/>
    <property type="evidence" value="ECO:0007669"/>
    <property type="project" value="InterPro"/>
</dbReference>
<feature type="compositionally biased region" description="Pro residues" evidence="3">
    <location>
        <begin position="622"/>
        <end position="635"/>
    </location>
</feature>
<dbReference type="Pfam" id="PF00536">
    <property type="entry name" value="SAM_1"/>
    <property type="match status" value="1"/>
</dbReference>
<feature type="domain" description="CRIC" evidence="7">
    <location>
        <begin position="84"/>
        <end position="178"/>
    </location>
</feature>
<dbReference type="RefSeq" id="NP_001317700.1">
    <property type="nucleotide sequence ID" value="NM_001330771.2"/>
</dbReference>
<dbReference type="CDD" id="cd06748">
    <property type="entry name" value="PDZ_CNK1_2_3-like"/>
    <property type="match status" value="1"/>
</dbReference>
<dbReference type="PROSITE" id="PS50003">
    <property type="entry name" value="PH_DOMAIN"/>
    <property type="match status" value="1"/>
</dbReference>
<dbReference type="GO" id="GO:0009966">
    <property type="term" value="P:regulation of signal transduction"/>
    <property type="evidence" value="ECO:0007669"/>
    <property type="project" value="InterPro"/>
</dbReference>
<dbReference type="PROSITE" id="PS51290">
    <property type="entry name" value="CRIC"/>
    <property type="match status" value="1"/>
</dbReference>
<evidence type="ECO:0000256" key="1">
    <source>
        <dbReference type="ARBA" id="ARBA00009498"/>
    </source>
</evidence>
<dbReference type="SMART" id="SM00233">
    <property type="entry name" value="PH"/>
    <property type="match status" value="1"/>
</dbReference>
<keyword evidence="10 11" id="KW-1267">Proteomics identification</keyword>